<dbReference type="InterPro" id="IPR013783">
    <property type="entry name" value="Ig-like_fold"/>
</dbReference>
<dbReference type="AlphaFoldDB" id="A0AAV3T0Q9"/>
<keyword evidence="6" id="KW-1185">Reference proteome</keyword>
<dbReference type="NCBIfam" id="TIGR04126">
    <property type="entry name" value="PGF_CTERM"/>
    <property type="match status" value="1"/>
</dbReference>
<feature type="region of interest" description="Disordered" evidence="2">
    <location>
        <begin position="185"/>
        <end position="207"/>
    </location>
</feature>
<evidence type="ECO:0000313" key="5">
    <source>
        <dbReference type="EMBL" id="GAA0650119.1"/>
    </source>
</evidence>
<dbReference type="SUPFAM" id="SSF49299">
    <property type="entry name" value="PKD domain"/>
    <property type="match status" value="1"/>
</dbReference>
<keyword evidence="3" id="KW-0472">Membrane</keyword>
<accession>A0AAV3T0Q9</accession>
<evidence type="ECO:0000256" key="2">
    <source>
        <dbReference type="SAM" id="MobiDB-lite"/>
    </source>
</evidence>
<dbReference type="GO" id="GO:0005886">
    <property type="term" value="C:plasma membrane"/>
    <property type="evidence" value="ECO:0007669"/>
    <property type="project" value="UniProtKB-SubCell"/>
</dbReference>
<name>A0AAV3T0Q9_9EURY</name>
<evidence type="ECO:0000256" key="1">
    <source>
        <dbReference type="ARBA" id="ARBA00022729"/>
    </source>
</evidence>
<dbReference type="PROSITE" id="PS50093">
    <property type="entry name" value="PKD"/>
    <property type="match status" value="1"/>
</dbReference>
<feature type="compositionally biased region" description="Low complexity" evidence="2">
    <location>
        <begin position="872"/>
        <end position="956"/>
    </location>
</feature>
<dbReference type="Gene3D" id="2.60.40.10">
    <property type="entry name" value="Immunoglobulins"/>
    <property type="match status" value="1"/>
</dbReference>
<gene>
    <name evidence="5" type="ORF">GCM10009019_11140</name>
</gene>
<dbReference type="GO" id="GO:0030115">
    <property type="term" value="C:S-layer"/>
    <property type="evidence" value="ECO:0007669"/>
    <property type="project" value="UniProtKB-SubCell"/>
</dbReference>
<dbReference type="Pfam" id="PF18911">
    <property type="entry name" value="PKD_4"/>
    <property type="match status" value="1"/>
</dbReference>
<dbReference type="InterPro" id="IPR022409">
    <property type="entry name" value="PKD/Chitinase_dom"/>
</dbReference>
<protein>
    <recommendedName>
        <fullName evidence="4">PKD domain-containing protein</fullName>
    </recommendedName>
</protein>
<feature type="region of interest" description="Disordered" evidence="2">
    <location>
        <begin position="872"/>
        <end position="959"/>
    </location>
</feature>
<dbReference type="PROSITE" id="PS50194">
    <property type="entry name" value="FILAMIN_REPEAT"/>
    <property type="match status" value="1"/>
</dbReference>
<feature type="transmembrane region" description="Helical" evidence="3">
    <location>
        <begin position="961"/>
        <end position="980"/>
    </location>
</feature>
<comment type="caution">
    <text evidence="5">The sequence shown here is derived from an EMBL/GenBank/DDBJ whole genome shotgun (WGS) entry which is preliminary data.</text>
</comment>
<dbReference type="SUPFAM" id="SSF69318">
    <property type="entry name" value="Integrin alpha N-terminal domain"/>
    <property type="match status" value="1"/>
</dbReference>
<proteinExistence type="predicted"/>
<keyword evidence="1" id="KW-0732">Signal</keyword>
<dbReference type="EMBL" id="BAAADU010000002">
    <property type="protein sequence ID" value="GAA0650119.1"/>
    <property type="molecule type" value="Genomic_DNA"/>
</dbReference>
<feature type="domain" description="PKD" evidence="4">
    <location>
        <begin position="790"/>
        <end position="877"/>
    </location>
</feature>
<keyword evidence="3" id="KW-1133">Transmembrane helix</keyword>
<dbReference type="CDD" id="cd00146">
    <property type="entry name" value="PKD"/>
    <property type="match status" value="1"/>
</dbReference>
<dbReference type="SMART" id="SM00089">
    <property type="entry name" value="PKD"/>
    <property type="match status" value="1"/>
</dbReference>
<dbReference type="InterPro" id="IPR035986">
    <property type="entry name" value="PKD_dom_sf"/>
</dbReference>
<evidence type="ECO:0000256" key="3">
    <source>
        <dbReference type="SAM" id="Phobius"/>
    </source>
</evidence>
<dbReference type="InterPro" id="IPR017868">
    <property type="entry name" value="Filamin/ABP280_repeat-like"/>
</dbReference>
<dbReference type="InterPro" id="IPR000601">
    <property type="entry name" value="PKD_dom"/>
</dbReference>
<dbReference type="Pfam" id="PF18204">
    <property type="entry name" value="PGF-CTERM"/>
    <property type="match status" value="1"/>
</dbReference>
<reference evidence="5 6" key="1">
    <citation type="journal article" date="2019" name="Int. J. Syst. Evol. Microbiol.">
        <title>The Global Catalogue of Microorganisms (GCM) 10K type strain sequencing project: providing services to taxonomists for standard genome sequencing and annotation.</title>
        <authorList>
            <consortium name="The Broad Institute Genomics Platform"/>
            <consortium name="The Broad Institute Genome Sequencing Center for Infectious Disease"/>
            <person name="Wu L."/>
            <person name="Ma J."/>
        </authorList>
    </citation>
    <scope>NUCLEOTIDE SEQUENCE [LARGE SCALE GENOMIC DNA]</scope>
    <source>
        <strain evidence="5 6">JCM 16327</strain>
    </source>
</reference>
<sequence>MLVVAPIATSIAAQSAAAATGDTDPVVKFAYVDSSSGNVTLATASGDTIDMGVSAEIVGRAANLDDDYYVEVPYVNENNELRAIDRTGEDVLLADQAKKSKTKVAVGDFDGDGTNSVYYARETSTSGGDFLMRVNYSSAGSPQFVTDDFEVEAAVGVGNFSADAGDELALVGQASGQVMVWDGSSSTRLSDKNPSNPGAIGAPRDFDGDGTASVPIVDGSGNVRLLYANGTSESIHAGAKKDPIAAVDWAGDATPELLYLQSNSPANLAYTYLNGTADTVTLDGSEVNPALGAGVAAAADTDEPLEFSNFSVTNESNSLRVSFDATEDLQSVSVTVSGPDGTDLSLSDFDEVSLSGDYTYVANYTPVADGTYEGTLESGTAMDGDAASPGVTDSATIDRMFDVTNLNATAAPGQDVNVSFEATDALDSLTLTVDGAENATLDLDNFSTSDSSAPYVYNGTYDGSSDGNYTVTFDSATSPEGTDDDDLVDEVTIDQVFRTWNFTLANESGKLGVSFEADERLSATTVDITGPSNRTLGVDDFSVSDTDDGYRYGTAYVPDANGEYNGTLASATSLDGQETSPGYEDNATIDRGFTVWNLTLNTTADGDLRFGFNSTAGVESASLGLSGAENETLDRSDLDEISSSDPYRYEGTHAVATDGNYTLALDSASTGVNTFDGTLTANATRNQTGVALVNATLRDATNADGIVNASDAVTITANATGDVGSVTADASAFGAGTVELTHASGDTYTATVGVDADDTAGNETATVTARDGQGAVATDTSGDILLDAVAPTVAVGANRTVDVGESVTFAPDTASDDASGVADYTWNLGPAVADNRTTTYAYETAGTYTVSLAVTDDAGNTETAALTVTVTADTTTDTPTETTTTETATDESTTTTATATTTTTTVTTTDGAPAATADDTTTTTAATTTAATATTTTTTAAATSTTDTDPNATSTESTASVPGFGVVVAVLALLGVALLARRD</sequence>
<evidence type="ECO:0000259" key="4">
    <source>
        <dbReference type="PROSITE" id="PS50093"/>
    </source>
</evidence>
<dbReference type="InterPro" id="IPR028994">
    <property type="entry name" value="Integrin_alpha_N"/>
</dbReference>
<evidence type="ECO:0000313" key="6">
    <source>
        <dbReference type="Proteomes" id="UP001500194"/>
    </source>
</evidence>
<keyword evidence="3" id="KW-0812">Transmembrane</keyword>
<dbReference type="Proteomes" id="UP001500194">
    <property type="component" value="Unassembled WGS sequence"/>
</dbReference>
<feature type="compositionally biased region" description="Polar residues" evidence="2">
    <location>
        <begin position="185"/>
        <end position="196"/>
    </location>
</feature>
<organism evidence="5 6">
    <name type="scientific">Salarchaeum japonicum</name>
    <dbReference type="NCBI Taxonomy" id="555573"/>
    <lineage>
        <taxon>Archaea</taxon>
        <taxon>Methanobacteriati</taxon>
        <taxon>Methanobacteriota</taxon>
        <taxon>Stenosarchaea group</taxon>
        <taxon>Halobacteria</taxon>
        <taxon>Halobacteriales</taxon>
        <taxon>Halobacteriaceae</taxon>
    </lineage>
</organism>
<dbReference type="InterPro" id="IPR026371">
    <property type="entry name" value="PGF_CTERM"/>
</dbReference>